<dbReference type="Gene3D" id="1.10.530.10">
    <property type="match status" value="1"/>
</dbReference>
<evidence type="ECO:0000256" key="1">
    <source>
        <dbReference type="ARBA" id="ARBA00009387"/>
    </source>
</evidence>
<name>A0ABU0YMN9_9PROT</name>
<evidence type="ECO:0000256" key="2">
    <source>
        <dbReference type="SAM" id="SignalP"/>
    </source>
</evidence>
<dbReference type="RefSeq" id="WP_379956491.1">
    <property type="nucleotide sequence ID" value="NZ_JAUYVI010000004.1"/>
</dbReference>
<feature type="signal peptide" evidence="2">
    <location>
        <begin position="1"/>
        <end position="26"/>
    </location>
</feature>
<proteinExistence type="inferred from homology"/>
<dbReference type="InterPro" id="IPR008258">
    <property type="entry name" value="Transglycosylase_SLT_dom_1"/>
</dbReference>
<reference evidence="5" key="1">
    <citation type="submission" date="2023-08" db="EMBL/GenBank/DDBJ databases">
        <title>Rhodospirillaceae gen. nov., a novel taxon isolated from the Yangtze River Yuezi River estuary sludge.</title>
        <authorList>
            <person name="Ruan L."/>
        </authorList>
    </citation>
    <scope>NUCLEOTIDE SEQUENCE [LARGE SCALE GENOMIC DNA]</scope>
    <source>
        <strain evidence="5">R-7</strain>
    </source>
</reference>
<organism evidence="4 5">
    <name type="scientific">Dongia sedimenti</name>
    <dbReference type="NCBI Taxonomy" id="3064282"/>
    <lineage>
        <taxon>Bacteria</taxon>
        <taxon>Pseudomonadati</taxon>
        <taxon>Pseudomonadota</taxon>
        <taxon>Alphaproteobacteria</taxon>
        <taxon>Rhodospirillales</taxon>
        <taxon>Dongiaceae</taxon>
        <taxon>Dongia</taxon>
    </lineage>
</organism>
<comment type="similarity">
    <text evidence="1">Belongs to the virb1 family.</text>
</comment>
<dbReference type="EMBL" id="JAUYVI010000004">
    <property type="protein sequence ID" value="MDQ7248999.1"/>
    <property type="molecule type" value="Genomic_DNA"/>
</dbReference>
<evidence type="ECO:0000313" key="4">
    <source>
        <dbReference type="EMBL" id="MDQ7248999.1"/>
    </source>
</evidence>
<evidence type="ECO:0000313" key="5">
    <source>
        <dbReference type="Proteomes" id="UP001230156"/>
    </source>
</evidence>
<dbReference type="Proteomes" id="UP001230156">
    <property type="component" value="Unassembled WGS sequence"/>
</dbReference>
<feature type="chain" id="PRO_5046824639" evidence="2">
    <location>
        <begin position="27"/>
        <end position="275"/>
    </location>
</feature>
<gene>
    <name evidence="4" type="ORF">Q8A70_15035</name>
</gene>
<accession>A0ABU0YMN9</accession>
<evidence type="ECO:0000259" key="3">
    <source>
        <dbReference type="Pfam" id="PF01464"/>
    </source>
</evidence>
<comment type="caution">
    <text evidence="4">The sequence shown here is derived from an EMBL/GenBank/DDBJ whole genome shotgun (WGS) entry which is preliminary data.</text>
</comment>
<dbReference type="InterPro" id="IPR023346">
    <property type="entry name" value="Lysozyme-like_dom_sf"/>
</dbReference>
<keyword evidence="2" id="KW-0732">Signal</keyword>
<dbReference type="Pfam" id="PF01464">
    <property type="entry name" value="SLT"/>
    <property type="match status" value="1"/>
</dbReference>
<feature type="domain" description="Transglycosylase SLT" evidence="3">
    <location>
        <begin position="36"/>
        <end position="159"/>
    </location>
</feature>
<sequence length="275" mass="28399">MGFRIFLALLVASAVLAAGSAAPARADDSDLCLDAIATQETQYGMPAGLLKAIARVESSGSPYGDVAKPWPWTLNVGGAGHYYPTKDAAVAALQAYKAESDVNIDVGCMQISLRHHPNAFPDLATALDPAANVGYGALFLAALHDKSGDWMIAAGDYHSTTPGFGDTYRGLVQVAMTGGRLSPRVVNTVRTTLPDGPAIISISQVGGQMVIRRLDNMGQPIAGSETKASGFGATCSHQQSQPSMSAGQGVRVWSGVCADPSDAAGAGNRITIVQP</sequence>
<keyword evidence="5" id="KW-1185">Reference proteome</keyword>
<protein>
    <submittedName>
        <fullName evidence="4">Transglycosylase SLT domain-containing protein</fullName>
    </submittedName>
</protein>
<dbReference type="SUPFAM" id="SSF53955">
    <property type="entry name" value="Lysozyme-like"/>
    <property type="match status" value="1"/>
</dbReference>